<evidence type="ECO:0000256" key="5">
    <source>
        <dbReference type="SAM" id="MobiDB-lite"/>
    </source>
</evidence>
<feature type="domain" description="Sulfotransferase" evidence="7">
    <location>
        <begin position="120"/>
        <end position="412"/>
    </location>
</feature>
<keyword evidence="6" id="KW-1133">Transmembrane helix</keyword>
<dbReference type="PANTHER" id="PTHR10605">
    <property type="entry name" value="HEPARAN SULFATE SULFOTRANSFERASE"/>
    <property type="match status" value="1"/>
</dbReference>
<feature type="region of interest" description="Disordered" evidence="5">
    <location>
        <begin position="168"/>
        <end position="187"/>
    </location>
</feature>
<dbReference type="InterPro" id="IPR000863">
    <property type="entry name" value="Sulfotransferase_dom"/>
</dbReference>
<sequence length="464" mass="53215">MMSSRPSYYYPDSSISSFVARYGLAVVLWIWVFYVFGGGIASMMNNNNNKSVQEDKGDTVPSLPKEPQQGYHHHDHQSPASSSIPSSAVEEYDSYDRPICLDTLTPQTCPHVFADEWMSPKAIIIGTQKGGTRALLHYLGDHPDSFTWQGAESKILIHTDYMYDHHDDDDNNDNNNDDKNNDNIANHHDYNDTNLVVDPCHVRKVYHELFLAKQGNRYNPTTPASQQPFMFDKSPSYMLHAEIVPQRLTCAFPLPQITNTTNITNYNHNHNNNNQLKIIILLRNPTDRSFSHYHHGDDKKNGPRSESFRSMVEREITLLQTLGLDDLVKAGTSTTAQATFWKRYKATAPPKESLIARSLYVLQLRQWLGVFHHAYNNGDANLRDTVLILESERLHTDTQTVLDQVLDFLDMTPYTFPVTADHHAHPYQPMDADTRQYLDNFFRPWNDQLRDLLQPYGVTLSWAS</sequence>
<evidence type="ECO:0000256" key="1">
    <source>
        <dbReference type="ARBA" id="ARBA00022679"/>
    </source>
</evidence>
<reference evidence="8" key="1">
    <citation type="submission" date="2021-01" db="EMBL/GenBank/DDBJ databases">
        <authorList>
            <person name="Corre E."/>
            <person name="Pelletier E."/>
            <person name="Niang G."/>
            <person name="Scheremetjew M."/>
            <person name="Finn R."/>
            <person name="Kale V."/>
            <person name="Holt S."/>
            <person name="Cochrane G."/>
            <person name="Meng A."/>
            <person name="Brown T."/>
            <person name="Cohen L."/>
        </authorList>
    </citation>
    <scope>NUCLEOTIDE SEQUENCE</scope>
    <source>
        <strain evidence="8">CCMP127</strain>
    </source>
</reference>
<evidence type="ECO:0000256" key="4">
    <source>
        <dbReference type="PIRSR" id="PIRSR637359-2"/>
    </source>
</evidence>
<keyword evidence="1" id="KW-0808">Transferase</keyword>
<protein>
    <recommendedName>
        <fullName evidence="7">Sulfotransferase domain-containing protein</fullName>
    </recommendedName>
</protein>
<evidence type="ECO:0000256" key="2">
    <source>
        <dbReference type="ARBA" id="ARBA00023180"/>
    </source>
</evidence>
<feature type="binding site" evidence="4">
    <location>
        <begin position="129"/>
        <end position="133"/>
    </location>
    <ligand>
        <name>3'-phosphoadenylyl sulfate</name>
        <dbReference type="ChEBI" id="CHEBI:58339"/>
    </ligand>
</feature>
<feature type="binding site" evidence="4">
    <location>
        <position position="283"/>
    </location>
    <ligand>
        <name>3'-phosphoadenylyl sulfate</name>
        <dbReference type="ChEBI" id="CHEBI:58339"/>
    </ligand>
</feature>
<evidence type="ECO:0000256" key="3">
    <source>
        <dbReference type="PIRSR" id="PIRSR637359-1"/>
    </source>
</evidence>
<gene>
    <name evidence="8" type="ORF">ACOF00016_LOCUS4320</name>
</gene>
<feature type="transmembrane region" description="Helical" evidence="6">
    <location>
        <begin position="20"/>
        <end position="41"/>
    </location>
</feature>
<keyword evidence="6" id="KW-0472">Membrane</keyword>
<dbReference type="AlphaFoldDB" id="A0A7S3P696"/>
<name>A0A7S3P696_9STRA</name>
<evidence type="ECO:0000256" key="6">
    <source>
        <dbReference type="SAM" id="Phobius"/>
    </source>
</evidence>
<feature type="region of interest" description="Disordered" evidence="5">
    <location>
        <begin position="50"/>
        <end position="88"/>
    </location>
</feature>
<evidence type="ECO:0000259" key="7">
    <source>
        <dbReference type="Pfam" id="PF00685"/>
    </source>
</evidence>
<feature type="binding site" evidence="4">
    <location>
        <position position="291"/>
    </location>
    <ligand>
        <name>3'-phosphoadenylyl sulfate</name>
        <dbReference type="ChEBI" id="CHEBI:58339"/>
    </ligand>
</feature>
<organism evidence="8">
    <name type="scientific">Amphora coffeiformis</name>
    <dbReference type="NCBI Taxonomy" id="265554"/>
    <lineage>
        <taxon>Eukaryota</taxon>
        <taxon>Sar</taxon>
        <taxon>Stramenopiles</taxon>
        <taxon>Ochrophyta</taxon>
        <taxon>Bacillariophyta</taxon>
        <taxon>Bacillariophyceae</taxon>
        <taxon>Bacillariophycidae</taxon>
        <taxon>Thalassiophysales</taxon>
        <taxon>Catenulaceae</taxon>
        <taxon>Amphora</taxon>
    </lineage>
</organism>
<dbReference type="SUPFAM" id="SSF52540">
    <property type="entry name" value="P-loop containing nucleoside triphosphate hydrolases"/>
    <property type="match status" value="1"/>
</dbReference>
<keyword evidence="2" id="KW-0325">Glycoprotein</keyword>
<feature type="compositionally biased region" description="Basic and acidic residues" evidence="5">
    <location>
        <begin position="176"/>
        <end position="187"/>
    </location>
</feature>
<dbReference type="EMBL" id="HBIM01005061">
    <property type="protein sequence ID" value="CAE0406447.1"/>
    <property type="molecule type" value="Transcribed_RNA"/>
</dbReference>
<dbReference type="PANTHER" id="PTHR10605:SF56">
    <property type="entry name" value="BIFUNCTIONAL HEPARAN SULFATE N-DEACETYLASE_N-SULFOTRANSFERASE"/>
    <property type="match status" value="1"/>
</dbReference>
<accession>A0A7S3P696</accession>
<dbReference type="InterPro" id="IPR027417">
    <property type="entry name" value="P-loop_NTPase"/>
</dbReference>
<proteinExistence type="predicted"/>
<evidence type="ECO:0000313" key="8">
    <source>
        <dbReference type="EMBL" id="CAE0406447.1"/>
    </source>
</evidence>
<keyword evidence="6" id="KW-0812">Transmembrane</keyword>
<dbReference type="InterPro" id="IPR037359">
    <property type="entry name" value="NST/OST"/>
</dbReference>
<feature type="active site" description="For sulfotransferase activity" evidence="3">
    <location>
        <position position="129"/>
    </location>
</feature>
<dbReference type="GO" id="GO:0008146">
    <property type="term" value="F:sulfotransferase activity"/>
    <property type="evidence" value="ECO:0007669"/>
    <property type="project" value="InterPro"/>
</dbReference>
<dbReference type="Gene3D" id="3.40.50.300">
    <property type="entry name" value="P-loop containing nucleotide triphosphate hydrolases"/>
    <property type="match status" value="1"/>
</dbReference>
<feature type="compositionally biased region" description="Low complexity" evidence="5">
    <location>
        <begin position="78"/>
        <end position="88"/>
    </location>
</feature>
<dbReference type="Pfam" id="PF00685">
    <property type="entry name" value="Sulfotransfer_1"/>
    <property type="match status" value="1"/>
</dbReference>